<dbReference type="InterPro" id="IPR036237">
    <property type="entry name" value="Xyl_isomerase-like_sf"/>
</dbReference>
<evidence type="ECO:0000256" key="3">
    <source>
        <dbReference type="ARBA" id="ARBA00022723"/>
    </source>
</evidence>
<dbReference type="GO" id="GO:0006284">
    <property type="term" value="P:base-excision repair"/>
    <property type="evidence" value="ECO:0007669"/>
    <property type="project" value="TreeGrafter"/>
</dbReference>
<comment type="similarity">
    <text evidence="2">Belongs to the AP endonuclease 2 family.</text>
</comment>
<dbReference type="AlphaFoldDB" id="A0AAV4GVU7"/>
<comment type="caution">
    <text evidence="9">The sequence shown here is derived from an EMBL/GenBank/DDBJ whole genome shotgun (WGS) entry which is preliminary data.</text>
</comment>
<evidence type="ECO:0000313" key="9">
    <source>
        <dbReference type="EMBL" id="GFR89426.1"/>
    </source>
</evidence>
<dbReference type="GO" id="GO:0008270">
    <property type="term" value="F:zinc ion binding"/>
    <property type="evidence" value="ECO:0007669"/>
    <property type="project" value="InterPro"/>
</dbReference>
<dbReference type="GO" id="GO:0003906">
    <property type="term" value="F:DNA-(apurinic or apyrimidinic site) endonuclease activity"/>
    <property type="evidence" value="ECO:0007669"/>
    <property type="project" value="TreeGrafter"/>
</dbReference>
<dbReference type="SUPFAM" id="SSF51658">
    <property type="entry name" value="Xylose isomerase-like"/>
    <property type="match status" value="1"/>
</dbReference>
<keyword evidence="7" id="KW-0234">DNA repair</keyword>
<evidence type="ECO:0000256" key="6">
    <source>
        <dbReference type="ARBA" id="ARBA00022833"/>
    </source>
</evidence>
<dbReference type="InterPro" id="IPR001719">
    <property type="entry name" value="AP_endonuc_2"/>
</dbReference>
<dbReference type="PANTHER" id="PTHR21445">
    <property type="entry name" value="ENDONUCLEASE IV ENDODEOXYRIBONUCLEASE IV"/>
    <property type="match status" value="1"/>
</dbReference>
<dbReference type="PROSITE" id="PS00731">
    <property type="entry name" value="AP_NUCLEASE_F2_3"/>
    <property type="match status" value="1"/>
</dbReference>
<dbReference type="InterPro" id="IPR013022">
    <property type="entry name" value="Xyl_isomerase-like_TIM-brl"/>
</dbReference>
<evidence type="ECO:0000256" key="5">
    <source>
        <dbReference type="ARBA" id="ARBA00022801"/>
    </source>
</evidence>
<keyword evidence="5" id="KW-0378">Hydrolase</keyword>
<dbReference type="PANTHER" id="PTHR21445:SF0">
    <property type="entry name" value="APURINIC-APYRIMIDINIC ENDONUCLEASE"/>
    <property type="match status" value="1"/>
</dbReference>
<keyword evidence="10" id="KW-1185">Reference proteome</keyword>
<organism evidence="9 10">
    <name type="scientific">Elysia marginata</name>
    <dbReference type="NCBI Taxonomy" id="1093978"/>
    <lineage>
        <taxon>Eukaryota</taxon>
        <taxon>Metazoa</taxon>
        <taxon>Spiralia</taxon>
        <taxon>Lophotrochozoa</taxon>
        <taxon>Mollusca</taxon>
        <taxon>Gastropoda</taxon>
        <taxon>Heterobranchia</taxon>
        <taxon>Euthyneura</taxon>
        <taxon>Panpulmonata</taxon>
        <taxon>Sacoglossa</taxon>
        <taxon>Placobranchoidea</taxon>
        <taxon>Plakobranchidae</taxon>
        <taxon>Elysia</taxon>
    </lineage>
</organism>
<dbReference type="GO" id="GO:0003677">
    <property type="term" value="F:DNA binding"/>
    <property type="evidence" value="ECO:0007669"/>
    <property type="project" value="InterPro"/>
</dbReference>
<dbReference type="GO" id="GO:0008081">
    <property type="term" value="F:phosphoric diester hydrolase activity"/>
    <property type="evidence" value="ECO:0007669"/>
    <property type="project" value="TreeGrafter"/>
</dbReference>
<keyword evidence="9" id="KW-0540">Nuclease</keyword>
<dbReference type="InterPro" id="IPR018246">
    <property type="entry name" value="AP_endonuc_F2_Zn_BS"/>
</dbReference>
<dbReference type="EMBL" id="BMAT01005230">
    <property type="protein sequence ID" value="GFR89426.1"/>
    <property type="molecule type" value="Genomic_DNA"/>
</dbReference>
<keyword evidence="9" id="KW-0255">Endonuclease</keyword>
<evidence type="ECO:0000256" key="1">
    <source>
        <dbReference type="ARBA" id="ARBA00001947"/>
    </source>
</evidence>
<evidence type="ECO:0000256" key="2">
    <source>
        <dbReference type="ARBA" id="ARBA00005340"/>
    </source>
</evidence>
<evidence type="ECO:0000259" key="8">
    <source>
        <dbReference type="Pfam" id="PF01261"/>
    </source>
</evidence>
<sequence length="252" mass="28312">MAITLLDEEADELREYLDHNRELQVISHGTYADYPWYGKLHPAAFIRTELGLCERAGISGLVVHLGRPGVGEVMQVLPRLVTPARVLIFLETPHVKPEHAHYETPEKLAILFQEIRKLDPSLCKFGLCIDTAHLWSSGVDLQSFENAESWLRRLEAVASVIPPDRIIFHLNDSFDELGSGVDRHAPLLNGKIWGNYKDRPLQSGLAAFVDYIVRNSSIALLERKPQEALFDDFSVLGRLTASARLSTAEPPR</sequence>
<dbReference type="Gene3D" id="3.20.20.150">
    <property type="entry name" value="Divalent-metal-dependent TIM barrel enzymes"/>
    <property type="match status" value="1"/>
</dbReference>
<keyword evidence="3" id="KW-0479">Metal-binding</keyword>
<keyword evidence="4" id="KW-0227">DNA damage</keyword>
<protein>
    <submittedName>
        <fullName evidence="9">AP endonuclease class II</fullName>
    </submittedName>
</protein>
<gene>
    <name evidence="9" type="ORF">ElyMa_002543000</name>
</gene>
<evidence type="ECO:0000313" key="10">
    <source>
        <dbReference type="Proteomes" id="UP000762676"/>
    </source>
</evidence>
<evidence type="ECO:0000256" key="4">
    <source>
        <dbReference type="ARBA" id="ARBA00022763"/>
    </source>
</evidence>
<evidence type="ECO:0000256" key="7">
    <source>
        <dbReference type="ARBA" id="ARBA00023204"/>
    </source>
</evidence>
<comment type="cofactor">
    <cofactor evidence="1">
        <name>Zn(2+)</name>
        <dbReference type="ChEBI" id="CHEBI:29105"/>
    </cofactor>
</comment>
<proteinExistence type="inferred from homology"/>
<reference evidence="9 10" key="1">
    <citation type="journal article" date="2021" name="Elife">
        <title>Chloroplast acquisition without the gene transfer in kleptoplastic sea slugs, Plakobranchus ocellatus.</title>
        <authorList>
            <person name="Maeda T."/>
            <person name="Takahashi S."/>
            <person name="Yoshida T."/>
            <person name="Shimamura S."/>
            <person name="Takaki Y."/>
            <person name="Nagai Y."/>
            <person name="Toyoda A."/>
            <person name="Suzuki Y."/>
            <person name="Arimoto A."/>
            <person name="Ishii H."/>
            <person name="Satoh N."/>
            <person name="Nishiyama T."/>
            <person name="Hasebe M."/>
            <person name="Maruyama T."/>
            <person name="Minagawa J."/>
            <person name="Obokata J."/>
            <person name="Shigenobu S."/>
        </authorList>
    </citation>
    <scope>NUCLEOTIDE SEQUENCE [LARGE SCALE GENOMIC DNA]</scope>
</reference>
<feature type="domain" description="Xylose isomerase-like TIM barrel" evidence="8">
    <location>
        <begin position="5"/>
        <end position="192"/>
    </location>
</feature>
<keyword evidence="6" id="KW-0862">Zinc</keyword>
<accession>A0AAV4GVU7</accession>
<dbReference type="Proteomes" id="UP000762676">
    <property type="component" value="Unassembled WGS sequence"/>
</dbReference>
<name>A0AAV4GVU7_9GAST</name>
<dbReference type="SMART" id="SM00518">
    <property type="entry name" value="AP2Ec"/>
    <property type="match status" value="1"/>
</dbReference>
<dbReference type="Pfam" id="PF01261">
    <property type="entry name" value="AP_endonuc_2"/>
    <property type="match status" value="1"/>
</dbReference>